<comment type="caution">
    <text evidence="5">The sequence shown here is derived from an EMBL/GenBank/DDBJ whole genome shotgun (WGS) entry which is preliminary data.</text>
</comment>
<dbReference type="GO" id="GO:0016279">
    <property type="term" value="F:protein-lysine N-methyltransferase activity"/>
    <property type="evidence" value="ECO:0007669"/>
    <property type="project" value="InterPro"/>
</dbReference>
<dbReference type="PANTHER" id="PTHR13610:SF11">
    <property type="entry name" value="METHYLTRANSFERASE DOMAIN-CONTAINING PROTEIN"/>
    <property type="match status" value="1"/>
</dbReference>
<dbReference type="SUPFAM" id="SSF53335">
    <property type="entry name" value="S-adenosyl-L-methionine-dependent methyltransferases"/>
    <property type="match status" value="1"/>
</dbReference>
<sequence>MWILYTIGLVLLISFAYAANAGAPWVPTWKKDFERIVKLADLKSGETFIELGCGNGRVCRAIAARAPSPFEALPAGRQGEGGLPSEALAKDGGRGVVHVIGVELSLVQVAIAWLQSKLAGLSNIHIKLGNAFHTDLSNVDVVYMFLMPETYEKIRPKLEKELKPGARVITYVWPIPGWTPDVVDEVEGSQKIYLFRR</sequence>
<evidence type="ECO:0000256" key="3">
    <source>
        <dbReference type="ARBA" id="ARBA00022691"/>
    </source>
</evidence>
<keyword evidence="2" id="KW-0808">Transferase</keyword>
<protein>
    <recommendedName>
        <fullName evidence="7">Methyltransferase domain-containing protein</fullName>
    </recommendedName>
</protein>
<dbReference type="AlphaFoldDB" id="A0A1F7W3Y8"/>
<gene>
    <name evidence="5" type="ORF">A2318_01670</name>
</gene>
<dbReference type="Proteomes" id="UP000177331">
    <property type="component" value="Unassembled WGS sequence"/>
</dbReference>
<dbReference type="EMBL" id="MGFD01000046">
    <property type="protein sequence ID" value="OGL97469.1"/>
    <property type="molecule type" value="Genomic_DNA"/>
</dbReference>
<keyword evidence="4" id="KW-0732">Signal</keyword>
<dbReference type="InterPro" id="IPR026170">
    <property type="entry name" value="FAM173A/B"/>
</dbReference>
<name>A0A1F7W3Y8_9BACT</name>
<dbReference type="CDD" id="cd02440">
    <property type="entry name" value="AdoMet_MTases"/>
    <property type="match status" value="1"/>
</dbReference>
<dbReference type="STRING" id="1802421.A2318_01670"/>
<dbReference type="GO" id="GO:0032259">
    <property type="term" value="P:methylation"/>
    <property type="evidence" value="ECO:0007669"/>
    <property type="project" value="UniProtKB-KW"/>
</dbReference>
<evidence type="ECO:0000313" key="6">
    <source>
        <dbReference type="Proteomes" id="UP000177331"/>
    </source>
</evidence>
<keyword evidence="3" id="KW-0949">S-adenosyl-L-methionine</keyword>
<feature type="chain" id="PRO_5009533316" description="Methyltransferase domain-containing protein" evidence="4">
    <location>
        <begin position="19"/>
        <end position="197"/>
    </location>
</feature>
<organism evidence="5 6">
    <name type="scientific">Candidatus Uhrbacteria bacterium RIFOXYB2_FULL_45_11</name>
    <dbReference type="NCBI Taxonomy" id="1802421"/>
    <lineage>
        <taxon>Bacteria</taxon>
        <taxon>Candidatus Uhriibacteriota</taxon>
    </lineage>
</organism>
<dbReference type="Gene3D" id="3.40.50.150">
    <property type="entry name" value="Vaccinia Virus protein VP39"/>
    <property type="match status" value="1"/>
</dbReference>
<evidence type="ECO:0000256" key="2">
    <source>
        <dbReference type="ARBA" id="ARBA00022679"/>
    </source>
</evidence>
<proteinExistence type="predicted"/>
<accession>A0A1F7W3Y8</accession>
<evidence type="ECO:0000313" key="5">
    <source>
        <dbReference type="EMBL" id="OGL97469.1"/>
    </source>
</evidence>
<feature type="signal peptide" evidence="4">
    <location>
        <begin position="1"/>
        <end position="18"/>
    </location>
</feature>
<evidence type="ECO:0000256" key="1">
    <source>
        <dbReference type="ARBA" id="ARBA00022603"/>
    </source>
</evidence>
<evidence type="ECO:0008006" key="7">
    <source>
        <dbReference type="Google" id="ProtNLM"/>
    </source>
</evidence>
<reference evidence="5 6" key="1">
    <citation type="journal article" date="2016" name="Nat. Commun.">
        <title>Thousands of microbial genomes shed light on interconnected biogeochemical processes in an aquifer system.</title>
        <authorList>
            <person name="Anantharaman K."/>
            <person name="Brown C.T."/>
            <person name="Hug L.A."/>
            <person name="Sharon I."/>
            <person name="Castelle C.J."/>
            <person name="Probst A.J."/>
            <person name="Thomas B.C."/>
            <person name="Singh A."/>
            <person name="Wilkins M.J."/>
            <person name="Karaoz U."/>
            <person name="Brodie E.L."/>
            <person name="Williams K.H."/>
            <person name="Hubbard S.S."/>
            <person name="Banfield J.F."/>
        </authorList>
    </citation>
    <scope>NUCLEOTIDE SEQUENCE [LARGE SCALE GENOMIC DNA]</scope>
</reference>
<dbReference type="PANTHER" id="PTHR13610">
    <property type="entry name" value="METHYLTRANSFERASE DOMAIN-CONTAINING PROTEIN"/>
    <property type="match status" value="1"/>
</dbReference>
<keyword evidence="1" id="KW-0489">Methyltransferase</keyword>
<dbReference type="InterPro" id="IPR029063">
    <property type="entry name" value="SAM-dependent_MTases_sf"/>
</dbReference>
<evidence type="ECO:0000256" key="4">
    <source>
        <dbReference type="SAM" id="SignalP"/>
    </source>
</evidence>